<gene>
    <name evidence="1" type="ORF">LOAG_07296</name>
</gene>
<dbReference type="GeneID" id="9944712"/>
<dbReference type="CTD" id="9944712"/>
<evidence type="ECO:0000313" key="1">
    <source>
        <dbReference type="EMBL" id="EFO21196.1"/>
    </source>
</evidence>
<dbReference type="InParanoid" id="A0A1S0TVW7"/>
<sequence length="118" mass="13573">MPSIVKFYVAETLYSREVTCQSSEICTAETAPSTKFVWVVEEQDTAAMNLGVQSARPNDLSLLVRRICEAAEEMLRVVERIPNVILQIDWKRVTYKRVTFAPLKEKTGLRYTILWMIS</sequence>
<reference evidence="1" key="1">
    <citation type="submission" date="2012-04" db="EMBL/GenBank/DDBJ databases">
        <title>The Genome Sequence of Loa loa.</title>
        <authorList>
            <consortium name="The Broad Institute Genome Sequencing Platform"/>
            <consortium name="Broad Institute Genome Sequencing Center for Infectious Disease"/>
            <person name="Nutman T.B."/>
            <person name="Fink D.L."/>
            <person name="Russ C."/>
            <person name="Young S."/>
            <person name="Zeng Q."/>
            <person name="Gargeya S."/>
            <person name="Alvarado L."/>
            <person name="Berlin A."/>
            <person name="Chapman S.B."/>
            <person name="Chen Z."/>
            <person name="Freedman E."/>
            <person name="Gellesch M."/>
            <person name="Goldberg J."/>
            <person name="Griggs A."/>
            <person name="Gujja S."/>
            <person name="Heilman E.R."/>
            <person name="Heiman D."/>
            <person name="Howarth C."/>
            <person name="Mehta T."/>
            <person name="Neiman D."/>
            <person name="Pearson M."/>
            <person name="Roberts A."/>
            <person name="Saif S."/>
            <person name="Shea T."/>
            <person name="Shenoy N."/>
            <person name="Sisk P."/>
            <person name="Stolte C."/>
            <person name="Sykes S."/>
            <person name="White J."/>
            <person name="Yandava C."/>
            <person name="Haas B."/>
            <person name="Henn M.R."/>
            <person name="Nusbaum C."/>
            <person name="Birren B."/>
        </authorList>
    </citation>
    <scope>NUCLEOTIDE SEQUENCE [LARGE SCALE GENOMIC DNA]</scope>
</reference>
<accession>A0A1S0TVW7</accession>
<dbReference type="KEGG" id="loa:LOAG_07296"/>
<protein>
    <submittedName>
        <fullName evidence="1">Uncharacterized protein</fullName>
    </submittedName>
</protein>
<organism evidence="1">
    <name type="scientific">Loa loa</name>
    <name type="common">Eye worm</name>
    <name type="synonym">Filaria loa</name>
    <dbReference type="NCBI Taxonomy" id="7209"/>
    <lineage>
        <taxon>Eukaryota</taxon>
        <taxon>Metazoa</taxon>
        <taxon>Ecdysozoa</taxon>
        <taxon>Nematoda</taxon>
        <taxon>Chromadorea</taxon>
        <taxon>Rhabditida</taxon>
        <taxon>Spirurina</taxon>
        <taxon>Spiruromorpha</taxon>
        <taxon>Filarioidea</taxon>
        <taxon>Onchocercidae</taxon>
        <taxon>Loa</taxon>
    </lineage>
</organism>
<name>A0A1S0TVW7_LOALO</name>
<proteinExistence type="predicted"/>
<dbReference type="EMBL" id="JH712110">
    <property type="protein sequence ID" value="EFO21196.1"/>
    <property type="molecule type" value="Genomic_DNA"/>
</dbReference>
<dbReference type="RefSeq" id="XP_003142877.1">
    <property type="nucleotide sequence ID" value="XM_003142829.1"/>
</dbReference>
<dbReference type="AlphaFoldDB" id="A0A1S0TVW7"/>